<dbReference type="PANTHER" id="PTHR42847:SF4">
    <property type="entry name" value="ALKANESULFONATE MONOOXYGENASE-RELATED"/>
    <property type="match status" value="1"/>
</dbReference>
<accession>A0A917VT36</accession>
<sequence length="320" mass="34455">MKFAGPLPWMGPLATPALVARAATTVEALGYDGVAIGEHLFYPKQIRARYPYRSDGVVSVDRTADHLEIFTTLAYVAAHTRRLELLTHVVVLPYRSPVVTAKLAANVDFLSDGRLTLGVGVGWLRDEFEVLGVDWHRRGRNTDEALAVLRCLFEGEGPFEGSAISIPEVHFNPKPVQRPLPIWIGGMGPAAFRRVARFGQGWAPIASVQDVAAAGPALRAALEAAGRGAEQVDIYGRLFVERGAARDAVGAGIDYGGSARSANAEDLLETISEWAAAGATYLSVNTGQLHKTSIEEVLDDAAWFAEEVMPEARKITRPSG</sequence>
<evidence type="ECO:0000313" key="7">
    <source>
        <dbReference type="Proteomes" id="UP000638263"/>
    </source>
</evidence>
<dbReference type="RefSeq" id="WP_189094324.1">
    <property type="nucleotide sequence ID" value="NZ_BMMH01000006.1"/>
</dbReference>
<dbReference type="PANTHER" id="PTHR42847">
    <property type="entry name" value="ALKANESULFONATE MONOOXYGENASE"/>
    <property type="match status" value="1"/>
</dbReference>
<keyword evidence="2" id="KW-0288">FMN</keyword>
<dbReference type="NCBIfam" id="TIGR03619">
    <property type="entry name" value="F420_Rv2161c"/>
    <property type="match status" value="1"/>
</dbReference>
<evidence type="ECO:0000256" key="4">
    <source>
        <dbReference type="ARBA" id="ARBA00023033"/>
    </source>
</evidence>
<evidence type="ECO:0000256" key="2">
    <source>
        <dbReference type="ARBA" id="ARBA00022643"/>
    </source>
</evidence>
<dbReference type="InterPro" id="IPR019921">
    <property type="entry name" value="Lucif-like_OxRdtase_Rv2161c"/>
</dbReference>
<keyword evidence="3" id="KW-0560">Oxidoreductase</keyword>
<protein>
    <submittedName>
        <fullName evidence="6">LLM class F420-dependent oxidoreductase</fullName>
    </submittedName>
</protein>
<reference evidence="6" key="2">
    <citation type="submission" date="2020-09" db="EMBL/GenBank/DDBJ databases">
        <authorList>
            <person name="Sun Q."/>
            <person name="Zhou Y."/>
        </authorList>
    </citation>
    <scope>NUCLEOTIDE SEQUENCE</scope>
    <source>
        <strain evidence="6">CGMCC 4.3508</strain>
    </source>
</reference>
<comment type="caution">
    <text evidence="6">The sequence shown here is derived from an EMBL/GenBank/DDBJ whole genome shotgun (WGS) entry which is preliminary data.</text>
</comment>
<name>A0A917VT36_9NOCA</name>
<dbReference type="Pfam" id="PF00296">
    <property type="entry name" value="Bac_luciferase"/>
    <property type="match status" value="1"/>
</dbReference>
<evidence type="ECO:0000313" key="6">
    <source>
        <dbReference type="EMBL" id="GGL15076.1"/>
    </source>
</evidence>
<reference evidence="6" key="1">
    <citation type="journal article" date="2014" name="Int. J. Syst. Evol. Microbiol.">
        <title>Complete genome sequence of Corynebacterium casei LMG S-19264T (=DSM 44701T), isolated from a smear-ripened cheese.</title>
        <authorList>
            <consortium name="US DOE Joint Genome Institute (JGI-PGF)"/>
            <person name="Walter F."/>
            <person name="Albersmeier A."/>
            <person name="Kalinowski J."/>
            <person name="Ruckert C."/>
        </authorList>
    </citation>
    <scope>NUCLEOTIDE SEQUENCE</scope>
    <source>
        <strain evidence="6">CGMCC 4.3508</strain>
    </source>
</reference>
<dbReference type="AlphaFoldDB" id="A0A917VT36"/>
<dbReference type="GO" id="GO:0008726">
    <property type="term" value="F:alkanesulfonate monooxygenase activity"/>
    <property type="evidence" value="ECO:0007669"/>
    <property type="project" value="TreeGrafter"/>
</dbReference>
<dbReference type="Gene3D" id="3.20.20.30">
    <property type="entry name" value="Luciferase-like domain"/>
    <property type="match status" value="1"/>
</dbReference>
<keyword evidence="7" id="KW-1185">Reference proteome</keyword>
<dbReference type="InterPro" id="IPR036661">
    <property type="entry name" value="Luciferase-like_sf"/>
</dbReference>
<dbReference type="InterPro" id="IPR011251">
    <property type="entry name" value="Luciferase-like_dom"/>
</dbReference>
<organism evidence="6 7">
    <name type="scientific">Nocardia jinanensis</name>
    <dbReference type="NCBI Taxonomy" id="382504"/>
    <lineage>
        <taxon>Bacteria</taxon>
        <taxon>Bacillati</taxon>
        <taxon>Actinomycetota</taxon>
        <taxon>Actinomycetes</taxon>
        <taxon>Mycobacteriales</taxon>
        <taxon>Nocardiaceae</taxon>
        <taxon>Nocardia</taxon>
    </lineage>
</organism>
<gene>
    <name evidence="6" type="ORF">GCM10011588_32020</name>
</gene>
<keyword evidence="1" id="KW-0285">Flavoprotein</keyword>
<keyword evidence="4" id="KW-0503">Monooxygenase</keyword>
<proteinExistence type="predicted"/>
<feature type="domain" description="Luciferase-like" evidence="5">
    <location>
        <begin position="16"/>
        <end position="246"/>
    </location>
</feature>
<dbReference type="SUPFAM" id="SSF51679">
    <property type="entry name" value="Bacterial luciferase-like"/>
    <property type="match status" value="1"/>
</dbReference>
<dbReference type="Proteomes" id="UP000638263">
    <property type="component" value="Unassembled WGS sequence"/>
</dbReference>
<evidence type="ECO:0000256" key="3">
    <source>
        <dbReference type="ARBA" id="ARBA00023002"/>
    </source>
</evidence>
<dbReference type="InterPro" id="IPR050172">
    <property type="entry name" value="SsuD_RutA_monooxygenase"/>
</dbReference>
<dbReference type="EMBL" id="BMMH01000006">
    <property type="protein sequence ID" value="GGL15076.1"/>
    <property type="molecule type" value="Genomic_DNA"/>
</dbReference>
<dbReference type="GO" id="GO:0046306">
    <property type="term" value="P:alkanesulfonate catabolic process"/>
    <property type="evidence" value="ECO:0007669"/>
    <property type="project" value="TreeGrafter"/>
</dbReference>
<evidence type="ECO:0000256" key="1">
    <source>
        <dbReference type="ARBA" id="ARBA00022630"/>
    </source>
</evidence>
<evidence type="ECO:0000259" key="5">
    <source>
        <dbReference type="Pfam" id="PF00296"/>
    </source>
</evidence>